<evidence type="ECO:0000256" key="4">
    <source>
        <dbReference type="ARBA" id="ARBA00022722"/>
    </source>
</evidence>
<evidence type="ECO:0000313" key="12">
    <source>
        <dbReference type="EMBL" id="EDR25454.1"/>
    </source>
</evidence>
<evidence type="ECO:0000256" key="5">
    <source>
        <dbReference type="ARBA" id="ARBA00022723"/>
    </source>
</evidence>
<dbReference type="RefSeq" id="XP_001738225.1">
    <property type="nucleotide sequence ID" value="XM_001738173.1"/>
</dbReference>
<evidence type="ECO:0000256" key="3">
    <source>
        <dbReference type="ARBA" id="ARBA00022705"/>
    </source>
</evidence>
<evidence type="ECO:0000256" key="2">
    <source>
        <dbReference type="ARBA" id="ARBA00022695"/>
    </source>
</evidence>
<evidence type="ECO:0000256" key="9">
    <source>
        <dbReference type="ARBA" id="ARBA00023124"/>
    </source>
</evidence>
<dbReference type="KEGG" id="edi:EDI_137180"/>
<keyword evidence="13" id="KW-1185">Reference proteome</keyword>
<keyword evidence="5" id="KW-0479">Metal-binding</keyword>
<name>B0EJ38_ENTDS</name>
<dbReference type="GO" id="GO:0000166">
    <property type="term" value="F:nucleotide binding"/>
    <property type="evidence" value="ECO:0007669"/>
    <property type="project" value="UniProtKB-KW"/>
</dbReference>
<dbReference type="PROSITE" id="PS52020">
    <property type="entry name" value="CRESS_DNA_REP"/>
    <property type="match status" value="1"/>
</dbReference>
<keyword evidence="6" id="KW-0547">Nucleotide-binding</keyword>
<keyword evidence="1" id="KW-0808">Transferase</keyword>
<dbReference type="GO" id="GO:0046872">
    <property type="term" value="F:metal ion binding"/>
    <property type="evidence" value="ECO:0007669"/>
    <property type="project" value="UniProtKB-KW"/>
</dbReference>
<dbReference type="AlphaFoldDB" id="B0EJ38"/>
<dbReference type="GO" id="GO:0006260">
    <property type="term" value="P:DNA replication"/>
    <property type="evidence" value="ECO:0007669"/>
    <property type="project" value="UniProtKB-KW"/>
</dbReference>
<keyword evidence="9" id="KW-0190">Covalent protein-DNA linkage</keyword>
<dbReference type="EMBL" id="DS549525">
    <property type="protein sequence ID" value="EDR25454.1"/>
    <property type="molecule type" value="Genomic_DNA"/>
</dbReference>
<protein>
    <recommendedName>
        <fullName evidence="11">CRESS-DNA virus Rep endonuclease domain-containing protein</fullName>
    </recommendedName>
</protein>
<dbReference type="eggNOG" id="ENOG502RHS4">
    <property type="taxonomic scope" value="Eukaryota"/>
</dbReference>
<sequence>MLQVRPVARRFQLTLNQPEHYVPVKDFLLSNPNFKYLISCQEKAPTTGHDHIHIFVCFSKTVRLNPSLLHGAHIELCRGSNKQNVAYIRKHNEILDEIGECPVEGRPIKTVKDLLEIDDPETVPAYYLKSWREVKTMFCSMTIDDVYKPNVEIYFIWGKKWSRKIEESL</sequence>
<dbReference type="InterPro" id="IPR049912">
    <property type="entry name" value="CRESS_DNA_REP"/>
</dbReference>
<keyword evidence="8" id="KW-0378">Hydrolase</keyword>
<dbReference type="GO" id="GO:0016787">
    <property type="term" value="F:hydrolase activity"/>
    <property type="evidence" value="ECO:0007669"/>
    <property type="project" value="UniProtKB-KW"/>
</dbReference>
<dbReference type="Proteomes" id="UP000008076">
    <property type="component" value="Unassembled WGS sequence"/>
</dbReference>
<accession>B0EJ38</accession>
<dbReference type="GO" id="GO:0003677">
    <property type="term" value="F:DNA binding"/>
    <property type="evidence" value="ECO:0007669"/>
    <property type="project" value="UniProtKB-KW"/>
</dbReference>
<evidence type="ECO:0000313" key="13">
    <source>
        <dbReference type="Proteomes" id="UP000008076"/>
    </source>
</evidence>
<keyword evidence="2" id="KW-0548">Nucleotidyltransferase</keyword>
<evidence type="ECO:0000256" key="10">
    <source>
        <dbReference type="ARBA" id="ARBA00023125"/>
    </source>
</evidence>
<keyword evidence="4" id="KW-0540">Nuclease</keyword>
<evidence type="ECO:0000256" key="6">
    <source>
        <dbReference type="ARBA" id="ARBA00022741"/>
    </source>
</evidence>
<dbReference type="OrthoDB" id="10357832at2759"/>
<evidence type="ECO:0000256" key="8">
    <source>
        <dbReference type="ARBA" id="ARBA00022801"/>
    </source>
</evidence>
<keyword evidence="7" id="KW-0255">Endonuclease</keyword>
<dbReference type="Gene3D" id="3.40.1310.20">
    <property type="match status" value="1"/>
</dbReference>
<dbReference type="GO" id="GO:0004519">
    <property type="term" value="F:endonuclease activity"/>
    <property type="evidence" value="ECO:0007669"/>
    <property type="project" value="UniProtKB-KW"/>
</dbReference>
<dbReference type="Pfam" id="PF02407">
    <property type="entry name" value="Viral_Rep"/>
    <property type="match status" value="1"/>
</dbReference>
<organism evidence="13">
    <name type="scientific">Entamoeba dispar (strain ATCC PRA-260 / SAW760)</name>
    <dbReference type="NCBI Taxonomy" id="370354"/>
    <lineage>
        <taxon>Eukaryota</taxon>
        <taxon>Amoebozoa</taxon>
        <taxon>Evosea</taxon>
        <taxon>Archamoebae</taxon>
        <taxon>Mastigamoebida</taxon>
        <taxon>Entamoebidae</taxon>
        <taxon>Entamoeba</taxon>
    </lineage>
</organism>
<evidence type="ECO:0000259" key="11">
    <source>
        <dbReference type="PROSITE" id="PS52020"/>
    </source>
</evidence>
<evidence type="ECO:0000256" key="1">
    <source>
        <dbReference type="ARBA" id="ARBA00022679"/>
    </source>
</evidence>
<proteinExistence type="predicted"/>
<evidence type="ECO:0000256" key="7">
    <source>
        <dbReference type="ARBA" id="ARBA00022759"/>
    </source>
</evidence>
<dbReference type="GeneID" id="5883299"/>
<feature type="domain" description="CRESS-DNA virus Rep endonuclease" evidence="11">
    <location>
        <begin position="5"/>
        <end position="101"/>
    </location>
</feature>
<gene>
    <name evidence="12" type="ORF">EDI_137180</name>
</gene>
<keyword evidence="3" id="KW-0235">DNA replication</keyword>
<dbReference type="OMA" id="HDHIHIF"/>
<dbReference type="VEuPathDB" id="AmoebaDB:EDI_137180"/>
<keyword evidence="10" id="KW-0238">DNA-binding</keyword>
<dbReference type="GO" id="GO:0016779">
    <property type="term" value="F:nucleotidyltransferase activity"/>
    <property type="evidence" value="ECO:0007669"/>
    <property type="project" value="UniProtKB-KW"/>
</dbReference>
<reference evidence="13" key="1">
    <citation type="submission" date="2007-12" db="EMBL/GenBank/DDBJ databases">
        <title>Annotation of Entamoeba dispar SAW760.</title>
        <authorList>
            <person name="Lorenzi H."/>
            <person name="Inman J."/>
            <person name="Schobel S."/>
            <person name="Amedeo P."/>
            <person name="Caler E."/>
        </authorList>
    </citation>
    <scope>NUCLEOTIDE SEQUENCE [LARGE SCALE GENOMIC DNA]</scope>
    <source>
        <strain evidence="13">ATCC PRA-260 / SAW760</strain>
    </source>
</reference>